<gene>
    <name evidence="2" type="ORF">V6N11_012914</name>
</gene>
<comment type="caution">
    <text evidence="2">The sequence shown here is derived from an EMBL/GenBank/DDBJ whole genome shotgun (WGS) entry which is preliminary data.</text>
</comment>
<dbReference type="CDD" id="cd06222">
    <property type="entry name" value="RNase_H_like"/>
    <property type="match status" value="1"/>
</dbReference>
<sequence length="113" mass="12317">MLLLIHPLSAAAAVLFKNEKEELVKVASQLFTAASASIAEANVIRVGLLAAIEAGFTNVVVESGNLNDIRHINFKVFSVWESAVIKRDIYNLSSLFHIISFYAISRSCDHAAD</sequence>
<protein>
    <recommendedName>
        <fullName evidence="1">RNase H type-1 domain-containing protein</fullName>
    </recommendedName>
</protein>
<organism evidence="2 3">
    <name type="scientific">Hibiscus sabdariffa</name>
    <name type="common">roselle</name>
    <dbReference type="NCBI Taxonomy" id="183260"/>
    <lineage>
        <taxon>Eukaryota</taxon>
        <taxon>Viridiplantae</taxon>
        <taxon>Streptophyta</taxon>
        <taxon>Embryophyta</taxon>
        <taxon>Tracheophyta</taxon>
        <taxon>Spermatophyta</taxon>
        <taxon>Magnoliopsida</taxon>
        <taxon>eudicotyledons</taxon>
        <taxon>Gunneridae</taxon>
        <taxon>Pentapetalae</taxon>
        <taxon>rosids</taxon>
        <taxon>malvids</taxon>
        <taxon>Malvales</taxon>
        <taxon>Malvaceae</taxon>
        <taxon>Malvoideae</taxon>
        <taxon>Hibiscus</taxon>
    </lineage>
</organism>
<dbReference type="EMBL" id="JBBPBN010000205">
    <property type="protein sequence ID" value="KAK8972720.1"/>
    <property type="molecule type" value="Genomic_DNA"/>
</dbReference>
<evidence type="ECO:0000313" key="3">
    <source>
        <dbReference type="Proteomes" id="UP001396334"/>
    </source>
</evidence>
<keyword evidence="3" id="KW-1185">Reference proteome</keyword>
<dbReference type="Proteomes" id="UP001396334">
    <property type="component" value="Unassembled WGS sequence"/>
</dbReference>
<dbReference type="InterPro" id="IPR052929">
    <property type="entry name" value="RNase_H-like_EbsB-rel"/>
</dbReference>
<evidence type="ECO:0000313" key="2">
    <source>
        <dbReference type="EMBL" id="KAK8972720.1"/>
    </source>
</evidence>
<dbReference type="PANTHER" id="PTHR47074">
    <property type="entry name" value="BNAC02G40300D PROTEIN"/>
    <property type="match status" value="1"/>
</dbReference>
<dbReference type="Pfam" id="PF13456">
    <property type="entry name" value="RVT_3"/>
    <property type="match status" value="1"/>
</dbReference>
<accession>A0ABR2N9I9</accession>
<proteinExistence type="predicted"/>
<dbReference type="PANTHER" id="PTHR47074:SF11">
    <property type="entry name" value="REVERSE TRANSCRIPTASE-LIKE PROTEIN"/>
    <property type="match status" value="1"/>
</dbReference>
<name>A0ABR2N9I9_9ROSI</name>
<evidence type="ECO:0000259" key="1">
    <source>
        <dbReference type="Pfam" id="PF13456"/>
    </source>
</evidence>
<dbReference type="InterPro" id="IPR044730">
    <property type="entry name" value="RNase_H-like_dom_plant"/>
</dbReference>
<feature type="domain" description="RNase H type-1" evidence="1">
    <location>
        <begin position="9"/>
        <end position="113"/>
    </location>
</feature>
<dbReference type="InterPro" id="IPR002156">
    <property type="entry name" value="RNaseH_domain"/>
</dbReference>
<reference evidence="2 3" key="1">
    <citation type="journal article" date="2024" name="G3 (Bethesda)">
        <title>Genome assembly of Hibiscus sabdariffa L. provides insights into metabolisms of medicinal natural products.</title>
        <authorList>
            <person name="Kim T."/>
        </authorList>
    </citation>
    <scope>NUCLEOTIDE SEQUENCE [LARGE SCALE GENOMIC DNA]</scope>
    <source>
        <strain evidence="2">TK-2024</strain>
        <tissue evidence="2">Old leaves</tissue>
    </source>
</reference>